<dbReference type="InterPro" id="IPR011659">
    <property type="entry name" value="WD40"/>
</dbReference>
<dbReference type="RefSeq" id="WP_229738830.1">
    <property type="nucleotide sequence ID" value="NZ_BMER01000004.1"/>
</dbReference>
<keyword evidence="2 4" id="KW-0472">Membrane</keyword>
<dbReference type="SUPFAM" id="SSF103088">
    <property type="entry name" value="OmpA-like"/>
    <property type="match status" value="1"/>
</dbReference>
<dbReference type="Gene3D" id="2.60.40.1120">
    <property type="entry name" value="Carboxypeptidase-like, regulatory domain"/>
    <property type="match status" value="1"/>
</dbReference>
<dbReference type="AlphaFoldDB" id="A0A917MDP9"/>
<organism evidence="7 8">
    <name type="scientific">Parapedobacter pyrenivorans</name>
    <dbReference type="NCBI Taxonomy" id="1305674"/>
    <lineage>
        <taxon>Bacteria</taxon>
        <taxon>Pseudomonadati</taxon>
        <taxon>Bacteroidota</taxon>
        <taxon>Sphingobacteriia</taxon>
        <taxon>Sphingobacteriales</taxon>
        <taxon>Sphingobacteriaceae</taxon>
        <taxon>Parapedobacter</taxon>
    </lineage>
</organism>
<dbReference type="InterPro" id="IPR036737">
    <property type="entry name" value="OmpA-like_sf"/>
</dbReference>
<evidence type="ECO:0000259" key="6">
    <source>
        <dbReference type="PROSITE" id="PS51123"/>
    </source>
</evidence>
<dbReference type="PANTHER" id="PTHR30329">
    <property type="entry name" value="STATOR ELEMENT OF FLAGELLAR MOTOR COMPLEX"/>
    <property type="match status" value="1"/>
</dbReference>
<evidence type="ECO:0000313" key="7">
    <source>
        <dbReference type="EMBL" id="GGG97238.1"/>
    </source>
</evidence>
<dbReference type="InterPro" id="IPR006665">
    <property type="entry name" value="OmpA-like"/>
</dbReference>
<feature type="chain" id="PRO_5037655603" evidence="5">
    <location>
        <begin position="26"/>
        <end position="650"/>
    </location>
</feature>
<dbReference type="Gene3D" id="3.30.1330.60">
    <property type="entry name" value="OmpA-like domain"/>
    <property type="match status" value="1"/>
</dbReference>
<evidence type="ECO:0000313" key="8">
    <source>
        <dbReference type="Proteomes" id="UP000660862"/>
    </source>
</evidence>
<keyword evidence="3" id="KW-0998">Cell outer membrane</keyword>
<gene>
    <name evidence="7" type="ORF">GCM10007415_35670</name>
</gene>
<dbReference type="InterPro" id="IPR008969">
    <property type="entry name" value="CarboxyPept-like_regulatory"/>
</dbReference>
<dbReference type="EMBL" id="BMER01000004">
    <property type="protein sequence ID" value="GGG97238.1"/>
    <property type="molecule type" value="Genomic_DNA"/>
</dbReference>
<evidence type="ECO:0000256" key="1">
    <source>
        <dbReference type="ARBA" id="ARBA00004442"/>
    </source>
</evidence>
<protein>
    <submittedName>
        <fullName evidence="7">Cell envelope biogenesis protein OmpA</fullName>
    </submittedName>
</protein>
<proteinExistence type="predicted"/>
<dbReference type="SUPFAM" id="SSF48452">
    <property type="entry name" value="TPR-like"/>
    <property type="match status" value="1"/>
</dbReference>
<dbReference type="PRINTS" id="PR01021">
    <property type="entry name" value="OMPADOMAIN"/>
</dbReference>
<dbReference type="SUPFAM" id="SSF49464">
    <property type="entry name" value="Carboxypeptidase regulatory domain-like"/>
    <property type="match status" value="1"/>
</dbReference>
<evidence type="ECO:0000256" key="2">
    <source>
        <dbReference type="ARBA" id="ARBA00023136"/>
    </source>
</evidence>
<dbReference type="SUPFAM" id="SSF82171">
    <property type="entry name" value="DPP6 N-terminal domain-like"/>
    <property type="match status" value="1"/>
</dbReference>
<feature type="domain" description="OmpA-like" evidence="6">
    <location>
        <begin position="529"/>
        <end position="650"/>
    </location>
</feature>
<dbReference type="PROSITE" id="PS51123">
    <property type="entry name" value="OMPA_2"/>
    <property type="match status" value="1"/>
</dbReference>
<dbReference type="InterPro" id="IPR011990">
    <property type="entry name" value="TPR-like_helical_dom_sf"/>
</dbReference>
<dbReference type="InterPro" id="IPR006664">
    <property type="entry name" value="OMP_bac"/>
</dbReference>
<feature type="signal peptide" evidence="5">
    <location>
        <begin position="1"/>
        <end position="25"/>
    </location>
</feature>
<accession>A0A917MDP9</accession>
<sequence length="650" mass="71904">MKYHTQPLVLFLSSTLMLFAGVVRAQEQPSLRDRAEELYRRYEYAHATQLYLKLVDTRKPRLEDLEQLSDSYWKMNDYESAVKWYAKLIAHEDHTPEQLLRYGEALKANGKYTEAKRQLEAYALSTGDGAAVALQLAGCDSALRWMANPTMHRLRNEREVNTPRSEFSVFSSGKHVFYVGEPSEATTSDTYGWTGNPFLQVFAAPMTSTGELGSGTIFDELNSETRFHIGPVTASADGGTLYVTQTHAHKASEFVRESGRRYRTQLLELYCYQRKGDRWIGEPFAYNNVSAYSLGHAALSPDGNTLYYISDMPGGQGGTDIWYSERQLNGSWGSPINAGTEINSAGDELFPNVAADGIMYFASDGFAGMGGLDVFQAMGSKGKWSNPVNLGYPVNSATDDFAYLVHSEYPEGLGGFLSSNRPGGVGRDDIYSFSYTEPKILLLLQGTASDKTSGEPLSNVTVTLVDGDQQVIGRKDSEAGAFAFELDPGRTYNVSGQKQGYSADSAAVSTLGITASDTLRIALLLEPAYRVGQTFELKNIYYDFDKHDIRADAARVLDELVRILDHNQTLKIELSSHTDRRGSRLYNEALSKRRAKAAVDYLASRGIAPDRLVARGYGETRPVNDCSDGVPCSREAHQANRRTEITVLAY</sequence>
<evidence type="ECO:0000256" key="3">
    <source>
        <dbReference type="ARBA" id="ARBA00023237"/>
    </source>
</evidence>
<dbReference type="Pfam" id="PF00691">
    <property type="entry name" value="OmpA"/>
    <property type="match status" value="1"/>
</dbReference>
<dbReference type="GO" id="GO:0009279">
    <property type="term" value="C:cell outer membrane"/>
    <property type="evidence" value="ECO:0007669"/>
    <property type="project" value="UniProtKB-SubCell"/>
</dbReference>
<dbReference type="CDD" id="cd07185">
    <property type="entry name" value="OmpA_C-like"/>
    <property type="match status" value="1"/>
</dbReference>
<comment type="subcellular location">
    <subcellularLocation>
        <location evidence="1">Cell outer membrane</location>
    </subcellularLocation>
</comment>
<name>A0A917MDP9_9SPHI</name>
<dbReference type="PANTHER" id="PTHR30329:SF21">
    <property type="entry name" value="LIPOPROTEIN YIAD-RELATED"/>
    <property type="match status" value="1"/>
</dbReference>
<dbReference type="InterPro" id="IPR050330">
    <property type="entry name" value="Bact_OuterMem_StrucFunc"/>
</dbReference>
<dbReference type="Gene3D" id="1.25.40.10">
    <property type="entry name" value="Tetratricopeptide repeat domain"/>
    <property type="match status" value="1"/>
</dbReference>
<dbReference type="Proteomes" id="UP000660862">
    <property type="component" value="Unassembled WGS sequence"/>
</dbReference>
<evidence type="ECO:0000256" key="5">
    <source>
        <dbReference type="SAM" id="SignalP"/>
    </source>
</evidence>
<dbReference type="Pfam" id="PF07676">
    <property type="entry name" value="PD40"/>
    <property type="match status" value="1"/>
</dbReference>
<keyword evidence="8" id="KW-1185">Reference proteome</keyword>
<keyword evidence="5" id="KW-0732">Signal</keyword>
<reference evidence="7" key="1">
    <citation type="journal article" date="2014" name="Int. J. Syst. Evol. Microbiol.">
        <title>Complete genome sequence of Corynebacterium casei LMG S-19264T (=DSM 44701T), isolated from a smear-ripened cheese.</title>
        <authorList>
            <consortium name="US DOE Joint Genome Institute (JGI-PGF)"/>
            <person name="Walter F."/>
            <person name="Albersmeier A."/>
            <person name="Kalinowski J."/>
            <person name="Ruckert C."/>
        </authorList>
    </citation>
    <scope>NUCLEOTIDE SEQUENCE</scope>
    <source>
        <strain evidence="7">CGMCC 1.12195</strain>
    </source>
</reference>
<comment type="caution">
    <text evidence="7">The sequence shown here is derived from an EMBL/GenBank/DDBJ whole genome shotgun (WGS) entry which is preliminary data.</text>
</comment>
<reference evidence="7" key="2">
    <citation type="submission" date="2020-09" db="EMBL/GenBank/DDBJ databases">
        <authorList>
            <person name="Sun Q."/>
            <person name="Zhou Y."/>
        </authorList>
    </citation>
    <scope>NUCLEOTIDE SEQUENCE</scope>
    <source>
        <strain evidence="7">CGMCC 1.12195</strain>
    </source>
</reference>
<evidence type="ECO:0000256" key="4">
    <source>
        <dbReference type="PROSITE-ProRule" id="PRU00473"/>
    </source>
</evidence>